<name>A0A915DWU7_9BILA</name>
<dbReference type="GO" id="GO:0005634">
    <property type="term" value="C:nucleus"/>
    <property type="evidence" value="ECO:0007669"/>
    <property type="project" value="UniProtKB-SubCell"/>
</dbReference>
<evidence type="ECO:0000313" key="3">
    <source>
        <dbReference type="Proteomes" id="UP000887574"/>
    </source>
</evidence>
<evidence type="ECO:0000313" key="4">
    <source>
        <dbReference type="WBParaSite" id="jg23799"/>
    </source>
</evidence>
<feature type="region of interest" description="Disordered" evidence="2">
    <location>
        <begin position="1"/>
        <end position="21"/>
    </location>
</feature>
<accession>A0A915DWU7</accession>
<protein>
    <submittedName>
        <fullName evidence="4">Brinker DNA-binding domain-containing protein</fullName>
    </submittedName>
</protein>
<reference evidence="4" key="1">
    <citation type="submission" date="2022-11" db="UniProtKB">
        <authorList>
            <consortium name="WormBaseParasite"/>
        </authorList>
    </citation>
    <scope>IDENTIFICATION</scope>
</reference>
<comment type="subcellular location">
    <subcellularLocation>
        <location evidence="1">Nucleus</location>
    </subcellularLocation>
</comment>
<organism evidence="3 4">
    <name type="scientific">Ditylenchus dipsaci</name>
    <dbReference type="NCBI Taxonomy" id="166011"/>
    <lineage>
        <taxon>Eukaryota</taxon>
        <taxon>Metazoa</taxon>
        <taxon>Ecdysozoa</taxon>
        <taxon>Nematoda</taxon>
        <taxon>Chromadorea</taxon>
        <taxon>Rhabditida</taxon>
        <taxon>Tylenchina</taxon>
        <taxon>Tylenchomorpha</taxon>
        <taxon>Sphaerularioidea</taxon>
        <taxon>Anguinidae</taxon>
        <taxon>Anguininae</taxon>
        <taxon>Ditylenchus</taxon>
    </lineage>
</organism>
<keyword evidence="3" id="KW-1185">Reference proteome</keyword>
<dbReference type="SUPFAM" id="SSF46689">
    <property type="entry name" value="Homeodomain-like"/>
    <property type="match status" value="1"/>
</dbReference>
<evidence type="ECO:0000256" key="2">
    <source>
        <dbReference type="SAM" id="MobiDB-lite"/>
    </source>
</evidence>
<evidence type="ECO:0000256" key="1">
    <source>
        <dbReference type="ARBA" id="ARBA00004123"/>
    </source>
</evidence>
<dbReference type="AlphaFoldDB" id="A0A915DWU7"/>
<sequence>MENIIANYGSSSESEDEQVKTPKKLKSFSTEFKLKVAKHAKDISIHGASNEFKVGRSTVRQWMRQEKQLHKIAESSPGVKFKKRLPGGGRRLTFNDLDDQLAAWVSEDHEDFKVCFCLSYFVNKENLRAVLLGG</sequence>
<dbReference type="Proteomes" id="UP000887574">
    <property type="component" value="Unplaced"/>
</dbReference>
<proteinExistence type="predicted"/>
<dbReference type="WBParaSite" id="jg23799">
    <property type="protein sequence ID" value="jg23799"/>
    <property type="gene ID" value="jg23799"/>
</dbReference>
<dbReference type="InterPro" id="IPR009057">
    <property type="entry name" value="Homeodomain-like_sf"/>
</dbReference>